<dbReference type="Pfam" id="PF02913">
    <property type="entry name" value="FAD-oxidase_C"/>
    <property type="match status" value="1"/>
</dbReference>
<dbReference type="InterPro" id="IPR016169">
    <property type="entry name" value="FAD-bd_PCMH_sub2"/>
</dbReference>
<dbReference type="PROSITE" id="PS51387">
    <property type="entry name" value="FAD_PCMH"/>
    <property type="match status" value="1"/>
</dbReference>
<dbReference type="FunFam" id="3.30.70.2740:FF:000001">
    <property type="entry name" value="D-lactate dehydrogenase mitochondrial"/>
    <property type="match status" value="1"/>
</dbReference>
<dbReference type="InterPro" id="IPR016166">
    <property type="entry name" value="FAD-bd_PCMH"/>
</dbReference>
<dbReference type="GO" id="GO:0071949">
    <property type="term" value="F:FAD binding"/>
    <property type="evidence" value="ECO:0007669"/>
    <property type="project" value="InterPro"/>
</dbReference>
<dbReference type="InterPro" id="IPR016171">
    <property type="entry name" value="Vanillyl_alc_oxidase_C-sub2"/>
</dbReference>
<dbReference type="InterPro" id="IPR051914">
    <property type="entry name" value="FAD-linked_OxidoTrans_Type4"/>
</dbReference>
<dbReference type="InterPro" id="IPR016164">
    <property type="entry name" value="FAD-linked_Oxase-like_C"/>
</dbReference>
<keyword evidence="4" id="KW-0274">FAD</keyword>
<sequence>MSWTARNTGSGDNMELRRKARSALAKIYGKERLKTSKEDCVCYAYDARNARCIPDAVVFPVSAEEISRTLALASELGFPVVPRGSGTGTTGGSVAVEGGVVLVTTLMNRIVEIDADNFIAEVEPGVITGDFHRAVEAKGMFYPPDPSSAGISTLGGNVAECAGGPRAVKYGVTRDYVLGVEAVLPTGEIVHTGVRTAKGVVGYDLTRLLVGSEGTLAVITRILLKLLPLPAATATLKVSFESMEEAAEAVSKIIASGTLPRCVEYMDEASIVCAQSIADLNLPEGCRSILLIEVDGSASEVATSMEEVVTIVKEAGAMAVEEARDAEEAKRLWTVRKKVSPALYLFGPDKINEDIVVPRSAIPRMVKKIESLKKEYGLPMVSFGHAGDGNIHFNVMIDKKDAAQKLRADAVIDEIFDHTLALGGTLSGEHGVGITKREYIGREIGEKELEIMRGIKKLFDPKGILNPSKIF</sequence>
<keyword evidence="3" id="KW-0285">Flavoprotein</keyword>
<protein>
    <submittedName>
        <fullName evidence="7">Fad-linked oxidase c-terminal</fullName>
    </submittedName>
</protein>
<dbReference type="Gene3D" id="3.30.465.10">
    <property type="match status" value="1"/>
</dbReference>
<dbReference type="Gene3D" id="3.30.70.2740">
    <property type="match status" value="1"/>
</dbReference>
<dbReference type="Pfam" id="PF01565">
    <property type="entry name" value="FAD_binding_4"/>
    <property type="match status" value="1"/>
</dbReference>
<dbReference type="PANTHER" id="PTHR42934">
    <property type="entry name" value="GLYCOLATE OXIDASE SUBUNIT GLCD"/>
    <property type="match status" value="1"/>
</dbReference>
<dbReference type="FunFam" id="1.10.45.10:FF:000001">
    <property type="entry name" value="D-lactate dehydrogenase mitochondrial"/>
    <property type="match status" value="1"/>
</dbReference>
<evidence type="ECO:0000313" key="7">
    <source>
        <dbReference type="EMBL" id="VFQ42570.1"/>
    </source>
</evidence>
<proteinExistence type="inferred from homology"/>
<evidence type="ECO:0000256" key="5">
    <source>
        <dbReference type="ARBA" id="ARBA00023002"/>
    </source>
</evidence>
<dbReference type="Proteomes" id="UP000507962">
    <property type="component" value="Unassembled WGS sequence"/>
</dbReference>
<dbReference type="PANTHER" id="PTHR42934:SF3">
    <property type="entry name" value="D-LACTATE DEHYDROGENASE"/>
    <property type="match status" value="1"/>
</dbReference>
<dbReference type="Gene3D" id="1.10.45.10">
    <property type="entry name" value="Vanillyl-alcohol Oxidase, Chain A, domain 4"/>
    <property type="match status" value="1"/>
</dbReference>
<feature type="domain" description="FAD-binding PCMH-type" evidence="6">
    <location>
        <begin position="50"/>
        <end position="229"/>
    </location>
</feature>
<dbReference type="EMBL" id="CAADHO010000001">
    <property type="protein sequence ID" value="VFQ42570.1"/>
    <property type="molecule type" value="Genomic_DNA"/>
</dbReference>
<evidence type="ECO:0000256" key="3">
    <source>
        <dbReference type="ARBA" id="ARBA00022630"/>
    </source>
</evidence>
<organism evidence="7 8">
    <name type="scientific">Desulfoluna butyratoxydans</name>
    <dbReference type="NCBI Taxonomy" id="231438"/>
    <lineage>
        <taxon>Bacteria</taxon>
        <taxon>Pseudomonadati</taxon>
        <taxon>Thermodesulfobacteriota</taxon>
        <taxon>Desulfobacteria</taxon>
        <taxon>Desulfobacterales</taxon>
        <taxon>Desulfolunaceae</taxon>
        <taxon>Desulfoluna</taxon>
    </lineage>
</organism>
<comment type="cofactor">
    <cofactor evidence="1">
        <name>FAD</name>
        <dbReference type="ChEBI" id="CHEBI:57692"/>
    </cofactor>
</comment>
<dbReference type="InterPro" id="IPR036318">
    <property type="entry name" value="FAD-bd_PCMH-like_sf"/>
</dbReference>
<evidence type="ECO:0000256" key="2">
    <source>
        <dbReference type="ARBA" id="ARBA00008000"/>
    </source>
</evidence>
<keyword evidence="8" id="KW-1185">Reference proteome</keyword>
<reference evidence="7 8" key="1">
    <citation type="submission" date="2019-03" db="EMBL/GenBank/DDBJ databases">
        <authorList>
            <person name="Nijsse B."/>
        </authorList>
    </citation>
    <scope>NUCLEOTIDE SEQUENCE [LARGE SCALE GENOMIC DNA]</scope>
    <source>
        <strain evidence="7">Desulfoluna butyratoxydans MSL71</strain>
    </source>
</reference>
<dbReference type="InterPro" id="IPR004113">
    <property type="entry name" value="FAD-bd_oxidored_4_C"/>
</dbReference>
<comment type="similarity">
    <text evidence="2">Belongs to the FAD-binding oxidoreductase/transferase type 4 family.</text>
</comment>
<accession>A0A4U8YH74</accession>
<keyword evidence="5" id="KW-0560">Oxidoreductase</keyword>
<dbReference type="InterPro" id="IPR006094">
    <property type="entry name" value="Oxid_FAD_bind_N"/>
</dbReference>
<evidence type="ECO:0000259" key="6">
    <source>
        <dbReference type="PROSITE" id="PS51387"/>
    </source>
</evidence>
<dbReference type="GO" id="GO:0016491">
    <property type="term" value="F:oxidoreductase activity"/>
    <property type="evidence" value="ECO:0007669"/>
    <property type="project" value="UniProtKB-KW"/>
</dbReference>
<evidence type="ECO:0000256" key="1">
    <source>
        <dbReference type="ARBA" id="ARBA00001974"/>
    </source>
</evidence>
<dbReference type="SUPFAM" id="SSF56176">
    <property type="entry name" value="FAD-binding/transporter-associated domain-like"/>
    <property type="match status" value="1"/>
</dbReference>
<dbReference type="AlphaFoldDB" id="A0A4U8YH74"/>
<gene>
    <name evidence="7" type="ORF">MSL71_1910</name>
</gene>
<evidence type="ECO:0000313" key="8">
    <source>
        <dbReference type="Proteomes" id="UP000507962"/>
    </source>
</evidence>
<name>A0A4U8YH74_9BACT</name>
<evidence type="ECO:0000256" key="4">
    <source>
        <dbReference type="ARBA" id="ARBA00022827"/>
    </source>
</evidence>
<dbReference type="SUPFAM" id="SSF55103">
    <property type="entry name" value="FAD-linked oxidases, C-terminal domain"/>
    <property type="match status" value="1"/>
</dbReference>